<dbReference type="InterPro" id="IPR006913">
    <property type="entry name" value="CENP-V/GFA"/>
</dbReference>
<dbReference type="OrthoDB" id="4188830at2"/>
<dbReference type="PANTHER" id="PTHR33337:SF40">
    <property type="entry name" value="CENP-V_GFA DOMAIN-CONTAINING PROTEIN-RELATED"/>
    <property type="match status" value="1"/>
</dbReference>
<dbReference type="Pfam" id="PF04828">
    <property type="entry name" value="GFA"/>
    <property type="match status" value="1"/>
</dbReference>
<keyword evidence="3" id="KW-0862">Zinc</keyword>
<dbReference type="PANTHER" id="PTHR33337">
    <property type="entry name" value="GFA DOMAIN-CONTAINING PROTEIN"/>
    <property type="match status" value="1"/>
</dbReference>
<evidence type="ECO:0000256" key="2">
    <source>
        <dbReference type="ARBA" id="ARBA00022723"/>
    </source>
</evidence>
<comment type="caution">
    <text evidence="6">The sequence shown here is derived from an EMBL/GenBank/DDBJ whole genome shotgun (WGS) entry which is preliminary data.</text>
</comment>
<dbReference type="PROSITE" id="PS51891">
    <property type="entry name" value="CENP_V_GFA"/>
    <property type="match status" value="1"/>
</dbReference>
<feature type="domain" description="CENP-V/GFA" evidence="5">
    <location>
        <begin position="7"/>
        <end position="134"/>
    </location>
</feature>
<dbReference type="RefSeq" id="WP_120355424.1">
    <property type="nucleotide sequence ID" value="NZ_RAQO01000007.1"/>
</dbReference>
<dbReference type="InterPro" id="IPR011057">
    <property type="entry name" value="Mss4-like_sf"/>
</dbReference>
<keyword evidence="2" id="KW-0479">Metal-binding</keyword>
<dbReference type="AlphaFoldDB" id="A0A420E9Q6"/>
<evidence type="ECO:0000256" key="3">
    <source>
        <dbReference type="ARBA" id="ARBA00022833"/>
    </source>
</evidence>
<gene>
    <name evidence="6" type="ORF">DBZ36_13150</name>
</gene>
<organism evidence="6 7">
    <name type="scientific">Alginatibacterium sediminis</name>
    <dbReference type="NCBI Taxonomy" id="2164068"/>
    <lineage>
        <taxon>Bacteria</taxon>
        <taxon>Pseudomonadati</taxon>
        <taxon>Pseudomonadota</taxon>
        <taxon>Gammaproteobacteria</taxon>
        <taxon>Alteromonadales</taxon>
        <taxon>Alteromonadaceae</taxon>
        <taxon>Alginatibacterium</taxon>
    </lineage>
</organism>
<proteinExistence type="inferred from homology"/>
<keyword evidence="7" id="KW-1185">Reference proteome</keyword>
<sequence length="148" mass="16482">METLARGKGSCLCGAIDIFSSEINLNVGACHCHTCLQWGGGPFFGMEAGRNVSVKGNTLTVYQSSDWAERGFCSQCGTHLFYRLQHDHSYILSPGLFEQQLNLTFDHQVFIDQKPKHYCFSNATKNYTGQEVFDRYANDSPPSAQTPS</sequence>
<dbReference type="GO" id="GO:0046872">
    <property type="term" value="F:metal ion binding"/>
    <property type="evidence" value="ECO:0007669"/>
    <property type="project" value="UniProtKB-KW"/>
</dbReference>
<evidence type="ECO:0000313" key="7">
    <source>
        <dbReference type="Proteomes" id="UP000286482"/>
    </source>
</evidence>
<evidence type="ECO:0000259" key="5">
    <source>
        <dbReference type="PROSITE" id="PS51891"/>
    </source>
</evidence>
<evidence type="ECO:0000313" key="6">
    <source>
        <dbReference type="EMBL" id="RKF17400.1"/>
    </source>
</evidence>
<keyword evidence="4" id="KW-0456">Lyase</keyword>
<name>A0A420E9Q6_9ALTE</name>
<protein>
    <submittedName>
        <fullName evidence="6">GFA family protein</fullName>
    </submittedName>
</protein>
<dbReference type="Gene3D" id="3.90.1590.10">
    <property type="entry name" value="glutathione-dependent formaldehyde- activating enzyme (gfa)"/>
    <property type="match status" value="1"/>
</dbReference>
<dbReference type="Proteomes" id="UP000286482">
    <property type="component" value="Unassembled WGS sequence"/>
</dbReference>
<dbReference type="SUPFAM" id="SSF51316">
    <property type="entry name" value="Mss4-like"/>
    <property type="match status" value="1"/>
</dbReference>
<dbReference type="GO" id="GO:0016846">
    <property type="term" value="F:carbon-sulfur lyase activity"/>
    <property type="evidence" value="ECO:0007669"/>
    <property type="project" value="InterPro"/>
</dbReference>
<evidence type="ECO:0000256" key="1">
    <source>
        <dbReference type="ARBA" id="ARBA00005495"/>
    </source>
</evidence>
<accession>A0A420E9Q6</accession>
<dbReference type="EMBL" id="RAQO01000007">
    <property type="protein sequence ID" value="RKF17400.1"/>
    <property type="molecule type" value="Genomic_DNA"/>
</dbReference>
<reference evidence="6 7" key="1">
    <citation type="submission" date="2018-09" db="EMBL/GenBank/DDBJ databases">
        <authorList>
            <person name="Wang Z."/>
        </authorList>
    </citation>
    <scope>NUCLEOTIDE SEQUENCE [LARGE SCALE GENOMIC DNA]</scope>
    <source>
        <strain evidence="6 7">ALS 81</strain>
    </source>
</reference>
<evidence type="ECO:0000256" key="4">
    <source>
        <dbReference type="ARBA" id="ARBA00023239"/>
    </source>
</evidence>
<comment type="similarity">
    <text evidence="1">Belongs to the Gfa family.</text>
</comment>